<keyword evidence="2" id="KW-1185">Reference proteome</keyword>
<proteinExistence type="predicted"/>
<dbReference type="RefSeq" id="WP_222584963.1">
    <property type="nucleotide sequence ID" value="NZ_JAHVHP010000002.1"/>
</dbReference>
<organism evidence="1 2">
    <name type="scientific">Algoriphagus marincola</name>
    <dbReference type="NCBI Taxonomy" id="264027"/>
    <lineage>
        <taxon>Bacteria</taxon>
        <taxon>Pseudomonadati</taxon>
        <taxon>Bacteroidota</taxon>
        <taxon>Cytophagia</taxon>
        <taxon>Cytophagales</taxon>
        <taxon>Cyclobacteriaceae</taxon>
        <taxon>Algoriphagus</taxon>
    </lineage>
</organism>
<dbReference type="Proteomes" id="UP000766609">
    <property type="component" value="Unassembled WGS sequence"/>
</dbReference>
<evidence type="ECO:0000313" key="1">
    <source>
        <dbReference type="EMBL" id="MBY5952341.1"/>
    </source>
</evidence>
<comment type="caution">
    <text evidence="1">The sequence shown here is derived from an EMBL/GenBank/DDBJ whole genome shotgun (WGS) entry which is preliminary data.</text>
</comment>
<name>A0ABS7N8P2_9BACT</name>
<reference evidence="1 2" key="1">
    <citation type="submission" date="2021-06" db="EMBL/GenBank/DDBJ databases">
        <title>44 bacteria genomes isolated from Dapeng, Shenzhen.</title>
        <authorList>
            <person name="Zheng W."/>
            <person name="Yu S."/>
            <person name="Huang Y."/>
        </authorList>
    </citation>
    <scope>NUCLEOTIDE SEQUENCE [LARGE SCALE GENOMIC DNA]</scope>
    <source>
        <strain evidence="1 2">DP5N14-6</strain>
    </source>
</reference>
<evidence type="ECO:0008006" key="3">
    <source>
        <dbReference type="Google" id="ProtNLM"/>
    </source>
</evidence>
<dbReference type="EMBL" id="JAHVHP010000002">
    <property type="protein sequence ID" value="MBY5952341.1"/>
    <property type="molecule type" value="Genomic_DNA"/>
</dbReference>
<evidence type="ECO:0000313" key="2">
    <source>
        <dbReference type="Proteomes" id="UP000766609"/>
    </source>
</evidence>
<accession>A0ABS7N8P2</accession>
<gene>
    <name evidence="1" type="ORF">KUV23_15240</name>
</gene>
<protein>
    <recommendedName>
        <fullName evidence="3">GNAT family N-acetyltransferase</fullName>
    </recommendedName>
</protein>
<sequence>MKLIEVTTPAHQKEFIEMAVRLYKNEKNWIRPLDKDIEGLVHAENPLS</sequence>